<evidence type="ECO:0000313" key="4">
    <source>
        <dbReference type="EMBL" id="MSR91460.1"/>
    </source>
</evidence>
<accession>A0A7X2MZH7</accession>
<dbReference type="SUPFAM" id="SSF46689">
    <property type="entry name" value="Homeodomain-like"/>
    <property type="match status" value="1"/>
</dbReference>
<protein>
    <submittedName>
        <fullName evidence="4">TetR/AcrR family transcriptional regulator</fullName>
    </submittedName>
</protein>
<dbReference type="PRINTS" id="PR00455">
    <property type="entry name" value="HTHTETR"/>
</dbReference>
<sequence>MITKKYFDSTKEKYIAMIFKIFLEEGYDNATLSLIIKKLGISKGVFYHYFKNKEECAKQCAKYYTEMCIDNNHLEQLYPYVAAWIVFLLIKNLSI</sequence>
<comment type="caution">
    <text evidence="4">The sequence shown here is derived from an EMBL/GenBank/DDBJ whole genome shotgun (WGS) entry which is preliminary data.</text>
</comment>
<proteinExistence type="predicted"/>
<gene>
    <name evidence="4" type="ORF">FYJ33_08565</name>
</gene>
<evidence type="ECO:0000313" key="5">
    <source>
        <dbReference type="Proteomes" id="UP000460287"/>
    </source>
</evidence>
<dbReference type="PANTHER" id="PTHR43479">
    <property type="entry name" value="ACREF/ENVCD OPERON REPRESSOR-RELATED"/>
    <property type="match status" value="1"/>
</dbReference>
<dbReference type="PANTHER" id="PTHR43479:SF11">
    <property type="entry name" value="ACREF_ENVCD OPERON REPRESSOR-RELATED"/>
    <property type="match status" value="1"/>
</dbReference>
<dbReference type="Gene3D" id="1.10.357.10">
    <property type="entry name" value="Tetracycline Repressor, domain 2"/>
    <property type="match status" value="1"/>
</dbReference>
<dbReference type="InterPro" id="IPR009057">
    <property type="entry name" value="Homeodomain-like_sf"/>
</dbReference>
<dbReference type="InterPro" id="IPR001647">
    <property type="entry name" value="HTH_TetR"/>
</dbReference>
<evidence type="ECO:0000256" key="2">
    <source>
        <dbReference type="PROSITE-ProRule" id="PRU00335"/>
    </source>
</evidence>
<organism evidence="4 5">
    <name type="scientific">Inconstantimicrobium porci</name>
    <dbReference type="NCBI Taxonomy" id="2652291"/>
    <lineage>
        <taxon>Bacteria</taxon>
        <taxon>Bacillati</taxon>
        <taxon>Bacillota</taxon>
        <taxon>Clostridia</taxon>
        <taxon>Eubacteriales</taxon>
        <taxon>Clostridiaceae</taxon>
        <taxon>Inconstantimicrobium</taxon>
    </lineage>
</organism>
<dbReference type="EMBL" id="VULX01000011">
    <property type="protein sequence ID" value="MSR91460.1"/>
    <property type="molecule type" value="Genomic_DNA"/>
</dbReference>
<dbReference type="InterPro" id="IPR050624">
    <property type="entry name" value="HTH-type_Tx_Regulator"/>
</dbReference>
<dbReference type="RefSeq" id="WP_154531354.1">
    <property type="nucleotide sequence ID" value="NZ_VULX01000011.1"/>
</dbReference>
<keyword evidence="5" id="KW-1185">Reference proteome</keyword>
<keyword evidence="1 2" id="KW-0238">DNA-binding</keyword>
<feature type="domain" description="HTH tetR-type" evidence="3">
    <location>
        <begin position="8"/>
        <end position="68"/>
    </location>
</feature>
<dbReference type="Proteomes" id="UP000460287">
    <property type="component" value="Unassembled WGS sequence"/>
</dbReference>
<dbReference type="PROSITE" id="PS50977">
    <property type="entry name" value="HTH_TETR_2"/>
    <property type="match status" value="1"/>
</dbReference>
<evidence type="ECO:0000256" key="1">
    <source>
        <dbReference type="ARBA" id="ARBA00023125"/>
    </source>
</evidence>
<dbReference type="GO" id="GO:0003677">
    <property type="term" value="F:DNA binding"/>
    <property type="evidence" value="ECO:0007669"/>
    <property type="project" value="UniProtKB-UniRule"/>
</dbReference>
<feature type="DNA-binding region" description="H-T-H motif" evidence="2">
    <location>
        <begin position="31"/>
        <end position="50"/>
    </location>
</feature>
<dbReference type="Pfam" id="PF00440">
    <property type="entry name" value="TetR_N"/>
    <property type="match status" value="1"/>
</dbReference>
<evidence type="ECO:0000259" key="3">
    <source>
        <dbReference type="PROSITE" id="PS50977"/>
    </source>
</evidence>
<dbReference type="AlphaFoldDB" id="A0A7X2MZH7"/>
<reference evidence="4 5" key="1">
    <citation type="submission" date="2019-08" db="EMBL/GenBank/DDBJ databases">
        <title>In-depth cultivation of the pig gut microbiome towards novel bacterial diversity and tailored functional studies.</title>
        <authorList>
            <person name="Wylensek D."/>
            <person name="Hitch T.C.A."/>
            <person name="Clavel T."/>
        </authorList>
    </citation>
    <scope>NUCLEOTIDE SEQUENCE [LARGE SCALE GENOMIC DNA]</scope>
    <source>
        <strain evidence="4 5">WCA-383-APC-5B</strain>
    </source>
</reference>
<name>A0A7X2MZH7_9CLOT</name>